<dbReference type="EMBL" id="CASHTH010002050">
    <property type="protein sequence ID" value="CAI8024076.1"/>
    <property type="molecule type" value="Genomic_DNA"/>
</dbReference>
<dbReference type="InterPro" id="IPR038461">
    <property type="entry name" value="Schlafen_AlbA_2_dom_sf"/>
</dbReference>
<keyword evidence="3" id="KW-1185">Reference proteome</keyword>
<dbReference type="PANTHER" id="PTHR12155">
    <property type="entry name" value="SCHLAFEN"/>
    <property type="match status" value="1"/>
</dbReference>
<feature type="non-terminal residue" evidence="2">
    <location>
        <position position="232"/>
    </location>
</feature>
<protein>
    <submittedName>
        <fullName evidence="2">Schlafen-like protein 1</fullName>
    </submittedName>
</protein>
<dbReference type="PANTHER" id="PTHR12155:SF41">
    <property type="entry name" value="SCHLAFEN ALBA-2 DOMAIN-CONTAINING PROTEIN"/>
    <property type="match status" value="1"/>
</dbReference>
<evidence type="ECO:0000259" key="1">
    <source>
        <dbReference type="Pfam" id="PF04326"/>
    </source>
</evidence>
<organism evidence="2 3">
    <name type="scientific">Geodia barretti</name>
    <name type="common">Barrett's horny sponge</name>
    <dbReference type="NCBI Taxonomy" id="519541"/>
    <lineage>
        <taxon>Eukaryota</taxon>
        <taxon>Metazoa</taxon>
        <taxon>Porifera</taxon>
        <taxon>Demospongiae</taxon>
        <taxon>Heteroscleromorpha</taxon>
        <taxon>Tetractinellida</taxon>
        <taxon>Astrophorina</taxon>
        <taxon>Geodiidae</taxon>
        <taxon>Geodia</taxon>
    </lineage>
</organism>
<name>A0AA35S8I3_GEOBA</name>
<dbReference type="InterPro" id="IPR029684">
    <property type="entry name" value="Schlafen"/>
</dbReference>
<dbReference type="AlphaFoldDB" id="A0AA35S8I3"/>
<dbReference type="Proteomes" id="UP001174909">
    <property type="component" value="Unassembled WGS sequence"/>
</dbReference>
<reference evidence="2" key="1">
    <citation type="submission" date="2023-03" db="EMBL/GenBank/DDBJ databases">
        <authorList>
            <person name="Steffen K."/>
            <person name="Cardenas P."/>
        </authorList>
    </citation>
    <scope>NUCLEOTIDE SEQUENCE</scope>
</reference>
<gene>
    <name evidence="2" type="ORF">GBAR_LOCUS14021</name>
</gene>
<dbReference type="Gene3D" id="3.30.950.30">
    <property type="entry name" value="Schlafen, AAA domain"/>
    <property type="match status" value="1"/>
</dbReference>
<feature type="domain" description="Schlafen AlbA-2" evidence="1">
    <location>
        <begin position="56"/>
        <end position="179"/>
    </location>
</feature>
<dbReference type="InterPro" id="IPR007421">
    <property type="entry name" value="Schlafen_AlbA_2_dom"/>
</dbReference>
<accession>A0AA35S8I3</accession>
<comment type="caution">
    <text evidence="2">The sequence shown here is derived from an EMBL/GenBank/DDBJ whole genome shotgun (WGS) entry which is preliminary data.</text>
</comment>
<dbReference type="Pfam" id="PF04326">
    <property type="entry name" value="SLFN_AlbA_2"/>
    <property type="match status" value="1"/>
</dbReference>
<evidence type="ECO:0000313" key="2">
    <source>
        <dbReference type="EMBL" id="CAI8024076.1"/>
    </source>
</evidence>
<proteinExistence type="predicted"/>
<sequence length="232" mass="25722">RRIKSARCNGCSWSWGAGGAERGVSADSRGSFLSWNGSEETRHLMYSIGTILPATESRNVEYKTGGGNYPLKVLPSHIQKYGSAFLNSDGGTLYVGISDDGRVVGLRLTHPDRQLVSGMIINEFNHFTPPVGGDLYMINFVPCNRNDHFVIEIHVKAGVPSEIYADRENKMWIRRDGSVQGPLWPREIREIVTTKFMKELADSSKTGKTSSTRPLVALSTATPVTQHHQRMT</sequence>
<evidence type="ECO:0000313" key="3">
    <source>
        <dbReference type="Proteomes" id="UP001174909"/>
    </source>
</evidence>